<dbReference type="EMBL" id="LWQS01000041">
    <property type="protein sequence ID" value="OAN46924.1"/>
    <property type="molecule type" value="Genomic_DNA"/>
</dbReference>
<feature type="transmembrane region" description="Helical" evidence="1">
    <location>
        <begin position="12"/>
        <end position="31"/>
    </location>
</feature>
<gene>
    <name evidence="2" type="ORF">A6A03_11495</name>
</gene>
<feature type="transmembrane region" description="Helical" evidence="1">
    <location>
        <begin position="160"/>
        <end position="181"/>
    </location>
</feature>
<dbReference type="AlphaFoldDB" id="A0A178MG44"/>
<feature type="transmembrane region" description="Helical" evidence="1">
    <location>
        <begin position="214"/>
        <end position="232"/>
    </location>
</feature>
<dbReference type="RefSeq" id="WP_066785237.1">
    <property type="nucleotide sequence ID" value="NZ_LWQS01000041.1"/>
</dbReference>
<keyword evidence="1" id="KW-0472">Membrane</keyword>
<sequence length="235" mass="24271">MSDLLGAFGQAWLRLLLYPGGLSAVLAALVLARLRGIRQLEPLTAPRLLDLLPPLSAIALLPLAPAASFPYGLDLPTAVTLLLWPELRRAAAERRDPHQLAAHYLPTFLAAIALASAAGTFDLSGLLRWPSTPVRQAALLLGAGAWIAAIPRLAPPQPHLAAACSALGLMLIGVLPLSAAINTIAAAAPAWLGVAAAITIALAGMAAARRLPVQWGYVWASAALVAASGVLLDSR</sequence>
<organism evidence="2 3">
    <name type="scientific">Chloroflexus islandicus</name>
    <dbReference type="NCBI Taxonomy" id="1707952"/>
    <lineage>
        <taxon>Bacteria</taxon>
        <taxon>Bacillati</taxon>
        <taxon>Chloroflexota</taxon>
        <taxon>Chloroflexia</taxon>
        <taxon>Chloroflexales</taxon>
        <taxon>Chloroflexineae</taxon>
        <taxon>Chloroflexaceae</taxon>
        <taxon>Chloroflexus</taxon>
    </lineage>
</organism>
<evidence type="ECO:0000313" key="2">
    <source>
        <dbReference type="EMBL" id="OAN46924.1"/>
    </source>
</evidence>
<proteinExistence type="predicted"/>
<reference evidence="2 3" key="1">
    <citation type="submission" date="2016-04" db="EMBL/GenBank/DDBJ databases">
        <title>Chloroflexus islandicus sp. nov., a thermophilic filamentous anoxygenic phototrophic bacterium from geyser Strokkur (Iceland).</title>
        <authorList>
            <person name="Gaisin V.A."/>
            <person name="Kalashnikov A.M."/>
            <person name="Sukhacheva M.V."/>
            <person name="Grouzdev D.S."/>
            <person name="Ivanov T.M."/>
            <person name="Kuznetsov B."/>
            <person name="Gorlenko V.M."/>
        </authorList>
    </citation>
    <scope>NUCLEOTIDE SEQUENCE [LARGE SCALE GENOMIC DNA]</scope>
    <source>
        <strain evidence="3">isl-2</strain>
    </source>
</reference>
<feature type="transmembrane region" description="Helical" evidence="1">
    <location>
        <begin position="188"/>
        <end position="208"/>
    </location>
</feature>
<dbReference type="Proteomes" id="UP000078287">
    <property type="component" value="Unassembled WGS sequence"/>
</dbReference>
<evidence type="ECO:0000313" key="3">
    <source>
        <dbReference type="Proteomes" id="UP000078287"/>
    </source>
</evidence>
<feature type="transmembrane region" description="Helical" evidence="1">
    <location>
        <begin position="137"/>
        <end position="154"/>
    </location>
</feature>
<name>A0A178MG44_9CHLR</name>
<protein>
    <submittedName>
        <fullName evidence="2">Uncharacterized protein</fullName>
    </submittedName>
</protein>
<comment type="caution">
    <text evidence="2">The sequence shown here is derived from an EMBL/GenBank/DDBJ whole genome shotgun (WGS) entry which is preliminary data.</text>
</comment>
<evidence type="ECO:0000256" key="1">
    <source>
        <dbReference type="SAM" id="Phobius"/>
    </source>
</evidence>
<dbReference type="OrthoDB" id="158062at2"/>
<keyword evidence="1" id="KW-1133">Transmembrane helix</keyword>
<accession>A0A178MG44</accession>
<keyword evidence="3" id="KW-1185">Reference proteome</keyword>
<dbReference type="STRING" id="1707952.A6A03_11495"/>
<keyword evidence="1" id="KW-0812">Transmembrane</keyword>
<feature type="transmembrane region" description="Helical" evidence="1">
    <location>
        <begin position="104"/>
        <end position="125"/>
    </location>
</feature>